<dbReference type="Pfam" id="PF13194">
    <property type="entry name" value="DUF4010"/>
    <property type="match status" value="1"/>
</dbReference>
<dbReference type="Proteomes" id="UP000245014">
    <property type="component" value="Unassembled WGS sequence"/>
</dbReference>
<feature type="domain" description="DUF4010" evidence="2">
    <location>
        <begin position="184"/>
        <end position="389"/>
    </location>
</feature>
<evidence type="ECO:0000259" key="2">
    <source>
        <dbReference type="Pfam" id="PF13194"/>
    </source>
</evidence>
<dbReference type="STRING" id="28200.GCA_001572935_01748"/>
<dbReference type="GO" id="GO:0004497">
    <property type="term" value="F:monooxygenase activity"/>
    <property type="evidence" value="ECO:0007669"/>
    <property type="project" value="UniProtKB-KW"/>
</dbReference>
<feature type="transmembrane region" description="Helical" evidence="1">
    <location>
        <begin position="395"/>
        <end position="414"/>
    </location>
</feature>
<dbReference type="PANTHER" id="PTHR39084">
    <property type="entry name" value="MEMBRANE PROTEIN-RELATED"/>
    <property type="match status" value="1"/>
</dbReference>
<evidence type="ECO:0000256" key="1">
    <source>
        <dbReference type="SAM" id="Phobius"/>
    </source>
</evidence>
<organism evidence="3 4">
    <name type="scientific">Aliarcobacter skirrowii</name>
    <dbReference type="NCBI Taxonomy" id="28200"/>
    <lineage>
        <taxon>Bacteria</taxon>
        <taxon>Pseudomonadati</taxon>
        <taxon>Campylobacterota</taxon>
        <taxon>Epsilonproteobacteria</taxon>
        <taxon>Campylobacterales</taxon>
        <taxon>Arcobacteraceae</taxon>
        <taxon>Aliarcobacter</taxon>
    </lineage>
</organism>
<feature type="transmembrane region" description="Helical" evidence="1">
    <location>
        <begin position="237"/>
        <end position="260"/>
    </location>
</feature>
<feature type="transmembrane region" description="Helical" evidence="1">
    <location>
        <begin position="6"/>
        <end position="26"/>
    </location>
</feature>
<proteinExistence type="predicted"/>
<comment type="caution">
    <text evidence="3">The sequence shown here is derived from an EMBL/GenBank/DDBJ whole genome shotgun (WGS) entry which is preliminary data.</text>
</comment>
<keyword evidence="1" id="KW-0812">Transmembrane</keyword>
<keyword evidence="1" id="KW-0472">Membrane</keyword>
<dbReference type="InterPro" id="IPR025105">
    <property type="entry name" value="DUF4010"/>
</dbReference>
<dbReference type="PANTHER" id="PTHR39084:SF1">
    <property type="entry name" value="DUF4010 DOMAIN-CONTAINING PROTEIN"/>
    <property type="match status" value="1"/>
</dbReference>
<gene>
    <name evidence="3" type="ORF">DF188_02850</name>
</gene>
<feature type="transmembrane region" description="Helical" evidence="1">
    <location>
        <begin position="169"/>
        <end position="194"/>
    </location>
</feature>
<keyword evidence="3" id="KW-0503">Monooxygenase</keyword>
<dbReference type="AlphaFoldDB" id="A0A2U2C3K4"/>
<evidence type="ECO:0000313" key="3">
    <source>
        <dbReference type="EMBL" id="PWE23627.1"/>
    </source>
</evidence>
<protein>
    <submittedName>
        <fullName evidence="3">Beta-carotene 15,15'-monooxygenase</fullName>
    </submittedName>
</protein>
<feature type="transmembrane region" description="Helical" evidence="1">
    <location>
        <begin position="93"/>
        <end position="109"/>
    </location>
</feature>
<feature type="transmembrane region" description="Helical" evidence="1">
    <location>
        <begin position="143"/>
        <end position="163"/>
    </location>
</feature>
<keyword evidence="1" id="KW-1133">Transmembrane helix</keyword>
<feature type="transmembrane region" description="Helical" evidence="1">
    <location>
        <begin position="38"/>
        <end position="59"/>
    </location>
</feature>
<dbReference type="EMBL" id="QEYI01000001">
    <property type="protein sequence ID" value="PWE23627.1"/>
    <property type="molecule type" value="Genomic_DNA"/>
</dbReference>
<feature type="transmembrane region" description="Helical" evidence="1">
    <location>
        <begin position="65"/>
        <end position="86"/>
    </location>
</feature>
<feature type="transmembrane region" description="Helical" evidence="1">
    <location>
        <begin position="368"/>
        <end position="388"/>
    </location>
</feature>
<name>A0A2U2C3K4_9BACT</name>
<feature type="transmembrane region" description="Helical" evidence="1">
    <location>
        <begin position="267"/>
        <end position="287"/>
    </location>
</feature>
<feature type="transmembrane region" description="Helical" evidence="1">
    <location>
        <begin position="206"/>
        <end position="225"/>
    </location>
</feature>
<accession>A0A2U2C3K4</accession>
<evidence type="ECO:0000313" key="4">
    <source>
        <dbReference type="Proteomes" id="UP000245014"/>
    </source>
</evidence>
<feature type="transmembrane region" description="Helical" evidence="1">
    <location>
        <begin position="307"/>
        <end position="328"/>
    </location>
</feature>
<reference evidence="3 4" key="1">
    <citation type="submission" date="2018-05" db="EMBL/GenBank/DDBJ databases">
        <title>Antimicrobial susceptibility testing and genomic analysis of Arcobacter skirrowii strains and one Arcobacter butzleri isolated from German poultry farms.</title>
        <authorList>
            <person name="Haenel I."/>
            <person name="Hotzel H."/>
            <person name="Tomaso H."/>
            <person name="Busch A."/>
        </authorList>
    </citation>
    <scope>NUCLEOTIDE SEQUENCE [LARGE SCALE GENOMIC DNA]</scope>
    <source>
        <strain evidence="4">v</strain>
    </source>
</reference>
<feature type="transmembrane region" description="Helical" evidence="1">
    <location>
        <begin position="335"/>
        <end position="356"/>
    </location>
</feature>
<sequence length="415" mass="46585">MQINELLLYFLATVVFSFLIGLEVRAYLSKFHENDSKIFLGTIRTYTFLGIIGFILYKLEPDNFTLYLAGFLSFTLLYSLLFYKLLEDKKSSILLYLVAIIVYSFAPLINLFPFWLSSLIFVVTIFLLNAKNKFLKFKININIYELETLSKIILLTAVVLPLLPQDKTIPYLGISLYKIWLTVVVISSISYFSYLLQKYIFPSKGILLTGILGGLYSSTATTVVLSKKSQSLENSDMFTASIISATLMMYLRITVIAALFNMEVFKILVYPFLIFSLICIVITFVYYKKASNGISNIELTDSNPLELGTAFIFAFLFIVTMIITSFVVDSYGTTGLNILSMIIGFTDIDPFILSLLAGNYNIDVSSVASAIIIATGSNNILKAVYTFWFAKRKAISSFVLLTTLGVLTIMVGLIL</sequence>
<dbReference type="RefSeq" id="WP_109158202.1">
    <property type="nucleotide sequence ID" value="NZ_JAUQUI010000001.1"/>
</dbReference>
<keyword evidence="3" id="KW-0560">Oxidoreductase</keyword>